<feature type="transmembrane region" description="Helical" evidence="1">
    <location>
        <begin position="6"/>
        <end position="27"/>
    </location>
</feature>
<dbReference type="GO" id="GO:0035556">
    <property type="term" value="P:intracellular signal transduction"/>
    <property type="evidence" value="ECO:0007669"/>
    <property type="project" value="InterPro"/>
</dbReference>
<organism evidence="2 3">
    <name type="scientific">Enterocloster lavalensis</name>
    <dbReference type="NCBI Taxonomy" id="460384"/>
    <lineage>
        <taxon>Bacteria</taxon>
        <taxon>Bacillati</taxon>
        <taxon>Bacillota</taxon>
        <taxon>Clostridia</taxon>
        <taxon>Lachnospirales</taxon>
        <taxon>Lachnospiraceae</taxon>
        <taxon>Enterocloster</taxon>
    </lineage>
</organism>
<dbReference type="EMBL" id="FOIM01000024">
    <property type="protein sequence ID" value="SEU01991.1"/>
    <property type="molecule type" value="Genomic_DNA"/>
</dbReference>
<accession>A0A1I0IX52</accession>
<protein>
    <submittedName>
        <fullName evidence="2">Adenylate cyclase, class 3</fullName>
    </submittedName>
</protein>
<keyword evidence="1" id="KW-1133">Transmembrane helix</keyword>
<keyword evidence="3" id="KW-1185">Reference proteome</keyword>
<dbReference type="InterPro" id="IPR029787">
    <property type="entry name" value="Nucleotide_cyclase"/>
</dbReference>
<proteinExistence type="predicted"/>
<keyword evidence="1" id="KW-0812">Transmembrane</keyword>
<name>A0A1I0IX52_9FIRM</name>
<dbReference type="SUPFAM" id="SSF55073">
    <property type="entry name" value="Nucleotide cyclase"/>
    <property type="match status" value="1"/>
</dbReference>
<gene>
    <name evidence="2" type="ORF">SAMN05216313_12482</name>
</gene>
<dbReference type="CDD" id="cd07302">
    <property type="entry name" value="CHD"/>
    <property type="match status" value="1"/>
</dbReference>
<dbReference type="GO" id="GO:0009190">
    <property type="term" value="P:cyclic nucleotide biosynthetic process"/>
    <property type="evidence" value="ECO:0007669"/>
    <property type="project" value="InterPro"/>
</dbReference>
<reference evidence="3" key="1">
    <citation type="submission" date="2016-10" db="EMBL/GenBank/DDBJ databases">
        <authorList>
            <person name="Varghese N."/>
            <person name="Submissions S."/>
        </authorList>
    </citation>
    <scope>NUCLEOTIDE SEQUENCE [LARGE SCALE GENOMIC DNA]</scope>
    <source>
        <strain evidence="3">NLAE-zl-G277</strain>
    </source>
</reference>
<dbReference type="InterPro" id="IPR001054">
    <property type="entry name" value="A/G_cyclase"/>
</dbReference>
<dbReference type="Gene3D" id="3.30.70.1230">
    <property type="entry name" value="Nucleotide cyclase"/>
    <property type="match status" value="1"/>
</dbReference>
<evidence type="ECO:0000313" key="3">
    <source>
        <dbReference type="Proteomes" id="UP000198508"/>
    </source>
</evidence>
<dbReference type="GO" id="GO:0004016">
    <property type="term" value="F:adenylate cyclase activity"/>
    <property type="evidence" value="ECO:0007669"/>
    <property type="project" value="UniProtKB-ARBA"/>
</dbReference>
<sequence>MEHTVVMAALAAGLGGLAVLLGGVGLWQTAKLRRLRQDMERVRAVKETAAAHGRASATQACLLPMGLLGALNLKDIGDISLNASREMSGVILKADVTGFDRKLRRMNPQRAYELINRMMEGCVPPVYESGGEIIDFENCGFKALYLSDCGRALSGAVTMCEYVRSREAEHEEYRDFGIGICYGAVMAGVVGHPRRMALSMLSVYTGFAAFLQSIAGKYYARILVTGNYARLNEQFDRQFNYRLLGYIYVRSAKTIEKIYDVFDGDPVEVRNRKRKTKTAFEKGIKAFSEGNFPEARVCFIEVLKTDPQDLAARRYVRLCEKNQEPGTGGGADIYIESY</sequence>
<dbReference type="Proteomes" id="UP000198508">
    <property type="component" value="Unassembled WGS sequence"/>
</dbReference>
<evidence type="ECO:0000256" key="1">
    <source>
        <dbReference type="SAM" id="Phobius"/>
    </source>
</evidence>
<evidence type="ECO:0000313" key="2">
    <source>
        <dbReference type="EMBL" id="SEU01991.1"/>
    </source>
</evidence>
<dbReference type="RefSeq" id="WP_092367933.1">
    <property type="nucleotide sequence ID" value="NZ_FOIM01000024.1"/>
</dbReference>
<dbReference type="AlphaFoldDB" id="A0A1I0IX52"/>
<keyword evidence="1" id="KW-0472">Membrane</keyword>
<dbReference type="STRING" id="460384.SAMN05216313_12482"/>